<dbReference type="EMBL" id="JAHFXF010000001">
    <property type="protein sequence ID" value="KAG9701394.1"/>
    <property type="molecule type" value="Genomic_DNA"/>
</dbReference>
<feature type="compositionally biased region" description="Basic and acidic residues" evidence="1">
    <location>
        <begin position="209"/>
        <end position="230"/>
    </location>
</feature>
<evidence type="ECO:0000313" key="2">
    <source>
        <dbReference type="EMBL" id="KAG9701394.1"/>
    </source>
</evidence>
<comment type="caution">
    <text evidence="2">The sequence shown here is derived from an EMBL/GenBank/DDBJ whole genome shotgun (WGS) entry which is preliminary data.</text>
</comment>
<dbReference type="AlphaFoldDB" id="A0A9P8JG71"/>
<evidence type="ECO:0000313" key="3">
    <source>
        <dbReference type="Proteomes" id="UP000779574"/>
    </source>
</evidence>
<name>A0A9P8JG71_AURME</name>
<reference evidence="2" key="1">
    <citation type="journal article" date="2021" name="J Fungi (Basel)">
        <title>Virulence traits and population genomics of the black yeast Aureobasidium melanogenum.</title>
        <authorList>
            <person name="Cernosa A."/>
            <person name="Sun X."/>
            <person name="Gostincar C."/>
            <person name="Fang C."/>
            <person name="Gunde-Cimerman N."/>
            <person name="Song Z."/>
        </authorList>
    </citation>
    <scope>NUCLEOTIDE SEQUENCE</scope>
    <source>
        <strain evidence="2">EXF-9911</strain>
    </source>
</reference>
<proteinExistence type="predicted"/>
<evidence type="ECO:0000256" key="1">
    <source>
        <dbReference type="SAM" id="MobiDB-lite"/>
    </source>
</evidence>
<protein>
    <submittedName>
        <fullName evidence="2">Uncharacterized protein</fullName>
    </submittedName>
</protein>
<feature type="non-terminal residue" evidence="2">
    <location>
        <position position="230"/>
    </location>
</feature>
<gene>
    <name evidence="2" type="ORF">KCU76_g26</name>
</gene>
<organism evidence="2 3">
    <name type="scientific">Aureobasidium melanogenum</name>
    <name type="common">Aureobasidium pullulans var. melanogenum</name>
    <dbReference type="NCBI Taxonomy" id="46634"/>
    <lineage>
        <taxon>Eukaryota</taxon>
        <taxon>Fungi</taxon>
        <taxon>Dikarya</taxon>
        <taxon>Ascomycota</taxon>
        <taxon>Pezizomycotina</taxon>
        <taxon>Dothideomycetes</taxon>
        <taxon>Dothideomycetidae</taxon>
        <taxon>Dothideales</taxon>
        <taxon>Saccotheciaceae</taxon>
        <taxon>Aureobasidium</taxon>
    </lineage>
</organism>
<feature type="region of interest" description="Disordered" evidence="1">
    <location>
        <begin position="208"/>
        <end position="230"/>
    </location>
</feature>
<accession>A0A9P8JG71</accession>
<feature type="non-terminal residue" evidence="2">
    <location>
        <position position="1"/>
    </location>
</feature>
<dbReference type="Proteomes" id="UP000779574">
    <property type="component" value="Unassembled WGS sequence"/>
</dbReference>
<reference evidence="2" key="2">
    <citation type="submission" date="2021-08" db="EMBL/GenBank/DDBJ databases">
        <authorList>
            <person name="Gostincar C."/>
            <person name="Sun X."/>
            <person name="Song Z."/>
            <person name="Gunde-Cimerman N."/>
        </authorList>
    </citation>
    <scope>NUCLEOTIDE SEQUENCE</scope>
    <source>
        <strain evidence="2">EXF-9911</strain>
    </source>
</reference>
<sequence>LQCVRNAFKVASQALPWPVAAQVTNEMSAIIEDANHTVDLIHRIGLRGSFKFFYGQWQGRRERFLTMGLVLPSELRRELAGFPCRCRNKKIAPVGSRLQVFGCSNNAGELAIRLHDMPQNHHRMAPIMTRLLLVIVDQLANLSSKLATDDLSPDDLFTRIRSTSGMQTRDGSLEGEARQKRYHQREFDQEPMWSFAVLWLPGSVGVQDKPSEDECKSNLRIEQERRADQR</sequence>